<keyword evidence="3 4" id="KW-0472">Membrane</keyword>
<dbReference type="GO" id="GO:0005886">
    <property type="term" value="C:plasma membrane"/>
    <property type="evidence" value="ECO:0007669"/>
    <property type="project" value="TreeGrafter"/>
</dbReference>
<feature type="transmembrane region" description="Helical" evidence="4">
    <location>
        <begin position="161"/>
        <end position="183"/>
    </location>
</feature>
<evidence type="ECO:0000313" key="6">
    <source>
        <dbReference type="Proteomes" id="UP000192418"/>
    </source>
</evidence>
<feature type="transmembrane region" description="Helical" evidence="4">
    <location>
        <begin position="204"/>
        <end position="222"/>
    </location>
</feature>
<feature type="transmembrane region" description="Helical" evidence="4">
    <location>
        <begin position="290"/>
        <end position="311"/>
    </location>
</feature>
<dbReference type="SUPFAM" id="SSF103473">
    <property type="entry name" value="MFS general substrate transporter"/>
    <property type="match status" value="1"/>
</dbReference>
<accession>A0A1W2CKM2</accession>
<evidence type="ECO:0000256" key="3">
    <source>
        <dbReference type="ARBA" id="ARBA00023136"/>
    </source>
</evidence>
<feature type="transmembrane region" description="Helical" evidence="4">
    <location>
        <begin position="75"/>
        <end position="93"/>
    </location>
</feature>
<evidence type="ECO:0000256" key="2">
    <source>
        <dbReference type="ARBA" id="ARBA00022989"/>
    </source>
</evidence>
<dbReference type="OrthoDB" id="9797524at2"/>
<keyword evidence="1 4" id="KW-0812">Transmembrane</keyword>
<evidence type="ECO:0000256" key="1">
    <source>
        <dbReference type="ARBA" id="ARBA00022692"/>
    </source>
</evidence>
<dbReference type="PANTHER" id="PTHR23521:SF3">
    <property type="entry name" value="MFS TRANSPORTER"/>
    <property type="match status" value="1"/>
</dbReference>
<dbReference type="GO" id="GO:0022857">
    <property type="term" value="F:transmembrane transporter activity"/>
    <property type="evidence" value="ECO:0007669"/>
    <property type="project" value="InterPro"/>
</dbReference>
<dbReference type="InterPro" id="IPR011701">
    <property type="entry name" value="MFS"/>
</dbReference>
<dbReference type="EMBL" id="FWXY01000012">
    <property type="protein sequence ID" value="SMC85442.1"/>
    <property type="molecule type" value="Genomic_DNA"/>
</dbReference>
<name>A0A1W2CKM2_9BACT</name>
<feature type="transmembrane region" description="Helical" evidence="4">
    <location>
        <begin position="234"/>
        <end position="253"/>
    </location>
</feature>
<evidence type="ECO:0000256" key="4">
    <source>
        <dbReference type="SAM" id="Phobius"/>
    </source>
</evidence>
<dbReference type="Proteomes" id="UP000192418">
    <property type="component" value="Unassembled WGS sequence"/>
</dbReference>
<feature type="transmembrane region" description="Helical" evidence="4">
    <location>
        <begin position="265"/>
        <end position="284"/>
    </location>
</feature>
<evidence type="ECO:0000313" key="5">
    <source>
        <dbReference type="EMBL" id="SMC85442.1"/>
    </source>
</evidence>
<feature type="transmembrane region" description="Helical" evidence="4">
    <location>
        <begin position="323"/>
        <end position="344"/>
    </location>
</feature>
<feature type="transmembrane region" description="Helical" evidence="4">
    <location>
        <begin position="44"/>
        <end position="63"/>
    </location>
</feature>
<proteinExistence type="predicted"/>
<dbReference type="Gene3D" id="1.20.1250.20">
    <property type="entry name" value="MFS general substrate transporter like domains"/>
    <property type="match status" value="2"/>
</dbReference>
<dbReference type="CDD" id="cd17477">
    <property type="entry name" value="MFS_YcaD_like"/>
    <property type="match status" value="1"/>
</dbReference>
<dbReference type="AlphaFoldDB" id="A0A1W2CKM2"/>
<organism evidence="5 6">
    <name type="scientific">Desulfocicer vacuolatum DSM 3385</name>
    <dbReference type="NCBI Taxonomy" id="1121400"/>
    <lineage>
        <taxon>Bacteria</taxon>
        <taxon>Pseudomonadati</taxon>
        <taxon>Thermodesulfobacteriota</taxon>
        <taxon>Desulfobacteria</taxon>
        <taxon>Desulfobacterales</taxon>
        <taxon>Desulfobacteraceae</taxon>
        <taxon>Desulfocicer</taxon>
    </lineage>
</organism>
<dbReference type="RefSeq" id="WP_084069687.1">
    <property type="nucleotide sequence ID" value="NZ_FWXY01000012.1"/>
</dbReference>
<dbReference type="STRING" id="1121400.SAMN02746065_11274"/>
<sequence>MSITSAVSPFFLLFLSTLILSVAGALQNTLLSVRLSYAGWDEQIIALTMSGYYIGMILGFFVCQQTVKRVGHIRAFTAFAATTAFTAIAHGLYDAPFFWFFLRVCSGICIASLYMVVESWVNERVESDVRGRVLALYMVVMYFGNGLGQMMLNVAPIEDNLLFMVLGMLFSICIVPISLTGAIHPKPLNVVHYNLLKLIRLAPFALFGSFMSGMINGSFYVMGPVYALGIGLDISQVTFFMTVTIWAGLFFQWPMGIISDRFDRLAVLSVLGFFTAVVCFAIALTGHMGYSILMGLSILFGVVFSIYPVAVARAQDNLDEENIVPISAALILSYSVGSGIGPLISSGVMKMTAPSGFYFFCTVCAIVLAVTSLYFRKHLSVDTDELSVYVPMPRKSPVISSLHPENWDENSL</sequence>
<gene>
    <name evidence="5" type="ORF">SAMN02746065_11274</name>
</gene>
<feature type="transmembrane region" description="Helical" evidence="4">
    <location>
        <begin position="356"/>
        <end position="375"/>
    </location>
</feature>
<reference evidence="5 6" key="1">
    <citation type="submission" date="2017-04" db="EMBL/GenBank/DDBJ databases">
        <authorList>
            <person name="Afonso C.L."/>
            <person name="Miller P.J."/>
            <person name="Scott M.A."/>
            <person name="Spackman E."/>
            <person name="Goraichik I."/>
            <person name="Dimitrov K.M."/>
            <person name="Suarez D.L."/>
            <person name="Swayne D.E."/>
        </authorList>
    </citation>
    <scope>NUCLEOTIDE SEQUENCE [LARGE SCALE GENOMIC DNA]</scope>
    <source>
        <strain evidence="5 6">DSM 3385</strain>
    </source>
</reference>
<dbReference type="InterPro" id="IPR047200">
    <property type="entry name" value="MFS_YcaD-like"/>
</dbReference>
<keyword evidence="2 4" id="KW-1133">Transmembrane helix</keyword>
<dbReference type="Pfam" id="PF07690">
    <property type="entry name" value="MFS_1"/>
    <property type="match status" value="1"/>
</dbReference>
<feature type="transmembrane region" description="Helical" evidence="4">
    <location>
        <begin position="133"/>
        <end position="155"/>
    </location>
</feature>
<dbReference type="PANTHER" id="PTHR23521">
    <property type="entry name" value="TRANSPORTER MFS SUPERFAMILY"/>
    <property type="match status" value="1"/>
</dbReference>
<protein>
    <submittedName>
        <fullName evidence="5">Predicted arabinose efflux permease, MFS family</fullName>
    </submittedName>
</protein>
<feature type="transmembrane region" description="Helical" evidence="4">
    <location>
        <begin position="99"/>
        <end position="121"/>
    </location>
</feature>
<dbReference type="InterPro" id="IPR036259">
    <property type="entry name" value="MFS_trans_sf"/>
</dbReference>
<keyword evidence="6" id="KW-1185">Reference proteome</keyword>